<keyword evidence="3" id="KW-1185">Reference proteome</keyword>
<accession>A0ABP9EEV5</accession>
<protein>
    <submittedName>
        <fullName evidence="2">Uncharacterized protein</fullName>
    </submittedName>
</protein>
<gene>
    <name evidence="2" type="ORF">GCM10023235_66560</name>
</gene>
<dbReference type="RefSeq" id="WP_345700609.1">
    <property type="nucleotide sequence ID" value="NZ_BAABIS010000001.1"/>
</dbReference>
<evidence type="ECO:0000313" key="3">
    <source>
        <dbReference type="Proteomes" id="UP001501752"/>
    </source>
</evidence>
<comment type="caution">
    <text evidence="2">The sequence shown here is derived from an EMBL/GenBank/DDBJ whole genome shotgun (WGS) entry which is preliminary data.</text>
</comment>
<organism evidence="2 3">
    <name type="scientific">Kitasatospora terrestris</name>
    <dbReference type="NCBI Taxonomy" id="258051"/>
    <lineage>
        <taxon>Bacteria</taxon>
        <taxon>Bacillati</taxon>
        <taxon>Actinomycetota</taxon>
        <taxon>Actinomycetes</taxon>
        <taxon>Kitasatosporales</taxon>
        <taxon>Streptomycetaceae</taxon>
        <taxon>Kitasatospora</taxon>
    </lineage>
</organism>
<reference evidence="3" key="1">
    <citation type="journal article" date="2019" name="Int. J. Syst. Evol. Microbiol.">
        <title>The Global Catalogue of Microorganisms (GCM) 10K type strain sequencing project: providing services to taxonomists for standard genome sequencing and annotation.</title>
        <authorList>
            <consortium name="The Broad Institute Genomics Platform"/>
            <consortium name="The Broad Institute Genome Sequencing Center for Infectious Disease"/>
            <person name="Wu L."/>
            <person name="Ma J."/>
        </authorList>
    </citation>
    <scope>NUCLEOTIDE SEQUENCE [LARGE SCALE GENOMIC DNA]</scope>
    <source>
        <strain evidence="3">JCM 13006</strain>
    </source>
</reference>
<dbReference type="Proteomes" id="UP001501752">
    <property type="component" value="Unassembled WGS sequence"/>
</dbReference>
<sequence length="93" mass="9592">MAFASAATAPDTTCRAAPTARPSGGSPLPEPFWLVTAPTLSHHGTTGIQTFAVRAASLRVALGRAREAAHTETAVLRRRAALIDVSAATATRL</sequence>
<evidence type="ECO:0000313" key="2">
    <source>
        <dbReference type="EMBL" id="GAA4877311.1"/>
    </source>
</evidence>
<evidence type="ECO:0000256" key="1">
    <source>
        <dbReference type="SAM" id="MobiDB-lite"/>
    </source>
</evidence>
<dbReference type="EMBL" id="BAABIS010000001">
    <property type="protein sequence ID" value="GAA4877311.1"/>
    <property type="molecule type" value="Genomic_DNA"/>
</dbReference>
<proteinExistence type="predicted"/>
<feature type="region of interest" description="Disordered" evidence="1">
    <location>
        <begin position="1"/>
        <end position="29"/>
    </location>
</feature>
<name>A0ABP9EEV5_9ACTN</name>